<keyword evidence="10 13" id="KW-0503">Monooxygenase</keyword>
<keyword evidence="7" id="KW-1133">Transmembrane helix</keyword>
<keyword evidence="16" id="KW-1185">Reference proteome</keyword>
<evidence type="ECO:0000256" key="3">
    <source>
        <dbReference type="ARBA" id="ARBA00010617"/>
    </source>
</evidence>
<evidence type="ECO:0000313" key="15">
    <source>
        <dbReference type="EMBL" id="CAL0324606.1"/>
    </source>
</evidence>
<keyword evidence="14" id="KW-0732">Signal</keyword>
<dbReference type="InterPro" id="IPR017972">
    <property type="entry name" value="Cyt_P450_CS"/>
</dbReference>
<dbReference type="PRINTS" id="PR00385">
    <property type="entry name" value="P450"/>
</dbReference>
<evidence type="ECO:0000256" key="1">
    <source>
        <dbReference type="ARBA" id="ARBA00001971"/>
    </source>
</evidence>
<evidence type="ECO:0000256" key="12">
    <source>
        <dbReference type="PIRSR" id="PIRSR602401-1"/>
    </source>
</evidence>
<dbReference type="GO" id="GO:0004497">
    <property type="term" value="F:monooxygenase activity"/>
    <property type="evidence" value="ECO:0007669"/>
    <property type="project" value="UniProtKB-KW"/>
</dbReference>
<evidence type="ECO:0000256" key="9">
    <source>
        <dbReference type="ARBA" id="ARBA00023004"/>
    </source>
</evidence>
<feature type="chain" id="PRO_5043942895" description="Cytochrome P450" evidence="14">
    <location>
        <begin position="18"/>
        <end position="512"/>
    </location>
</feature>
<dbReference type="SUPFAM" id="SSF48264">
    <property type="entry name" value="Cytochrome P450"/>
    <property type="match status" value="1"/>
</dbReference>
<keyword evidence="5" id="KW-0812">Transmembrane</keyword>
<dbReference type="InterPro" id="IPR002401">
    <property type="entry name" value="Cyt_P450_E_grp-I"/>
</dbReference>
<protein>
    <recommendedName>
        <fullName evidence="17">Cytochrome P450</fullName>
    </recommendedName>
</protein>
<comment type="cofactor">
    <cofactor evidence="1 12">
        <name>heme</name>
        <dbReference type="ChEBI" id="CHEBI:30413"/>
    </cofactor>
</comment>
<keyword evidence="11" id="KW-0472">Membrane</keyword>
<dbReference type="Gene3D" id="1.10.630.10">
    <property type="entry name" value="Cytochrome P450"/>
    <property type="match status" value="1"/>
</dbReference>
<dbReference type="PANTHER" id="PTHR47955:SF22">
    <property type="entry name" value="CYTOCHROME P450 83B1-LIKE"/>
    <property type="match status" value="1"/>
</dbReference>
<keyword evidence="8 13" id="KW-0560">Oxidoreductase</keyword>
<dbReference type="EMBL" id="CAXHTB010000018">
    <property type="protein sequence ID" value="CAL0324606.1"/>
    <property type="molecule type" value="Genomic_DNA"/>
</dbReference>
<comment type="subcellular location">
    <subcellularLocation>
        <location evidence="2">Membrane</location>
        <topology evidence="2">Single-pass membrane protein</topology>
    </subcellularLocation>
</comment>
<dbReference type="InterPro" id="IPR036396">
    <property type="entry name" value="Cyt_P450_sf"/>
</dbReference>
<keyword evidence="6 12" id="KW-0479">Metal-binding</keyword>
<evidence type="ECO:0000256" key="8">
    <source>
        <dbReference type="ARBA" id="ARBA00023002"/>
    </source>
</evidence>
<accession>A0AAV1XSI3</accession>
<dbReference type="GO" id="GO:0005506">
    <property type="term" value="F:iron ion binding"/>
    <property type="evidence" value="ECO:0007669"/>
    <property type="project" value="InterPro"/>
</dbReference>
<evidence type="ECO:0000256" key="10">
    <source>
        <dbReference type="ARBA" id="ARBA00023033"/>
    </source>
</evidence>
<dbReference type="InterPro" id="IPR001128">
    <property type="entry name" value="Cyt_P450"/>
</dbReference>
<sequence>MLSTLLFLLCLTLPILLFFFIHNHKNNKNPPSPPGPRGLPIIGNLLQLDNTKLHLQLWNLSKKYGPIFSLRLGLRPAIVISSPKLAREVLKNHGLIFSGRPSFLGQQKLSYKGLEIFFSPYSDYWREIRKICVVYIFNSKRVRSFSSIRQYEVKQMVKTITRHASSSKVTNLSELMISLSSTIICRIALGRRYEDEGTEKSKFHGLFNEFQAMMTAFFVSDYIPFMGWIDKVTGLHKRLDRIFNEMDKFYQEVIDERVDQNKQYREEEEEGEVIVDVLLHLKKQRLFSVDLTYDHIKAVLVDIIVASTDTTAATIVWAMTALIKNPRVMNKVQEEIRKFGGEKDFIDEDDIQKFPYFKAVMKETLRLHLPAPLLVPREANENCIINDYQIQAKTIVYVNAWAIHRDSEAWKNPEEFYPERFLDSSIDFQGQDFELIPFGAGRRVCPGLPMAIPALDLILVNLLYSFNWELPPGIVKEDIDIEVSPGLTQHKKNPLCLYAKTVRVYNIINGEL</sequence>
<reference evidence="15 16" key="1">
    <citation type="submission" date="2024-03" db="EMBL/GenBank/DDBJ databases">
        <authorList>
            <person name="Martinez-Hernandez J."/>
        </authorList>
    </citation>
    <scope>NUCLEOTIDE SEQUENCE [LARGE SCALE GENOMIC DNA]</scope>
</reference>
<keyword evidence="4 12" id="KW-0349">Heme</keyword>
<evidence type="ECO:0008006" key="17">
    <source>
        <dbReference type="Google" id="ProtNLM"/>
    </source>
</evidence>
<dbReference type="FunFam" id="1.10.630.10:FF:000011">
    <property type="entry name" value="Cytochrome P450 83B1"/>
    <property type="match status" value="1"/>
</dbReference>
<evidence type="ECO:0000256" key="11">
    <source>
        <dbReference type="ARBA" id="ARBA00023136"/>
    </source>
</evidence>
<comment type="similarity">
    <text evidence="3 13">Belongs to the cytochrome P450 family.</text>
</comment>
<dbReference type="GO" id="GO:0016705">
    <property type="term" value="F:oxidoreductase activity, acting on paired donors, with incorporation or reduction of molecular oxygen"/>
    <property type="evidence" value="ECO:0007669"/>
    <property type="project" value="InterPro"/>
</dbReference>
<name>A0AAV1XSI3_LUPLU</name>
<organism evidence="15 16">
    <name type="scientific">Lupinus luteus</name>
    <name type="common">European yellow lupine</name>
    <dbReference type="NCBI Taxonomy" id="3873"/>
    <lineage>
        <taxon>Eukaryota</taxon>
        <taxon>Viridiplantae</taxon>
        <taxon>Streptophyta</taxon>
        <taxon>Embryophyta</taxon>
        <taxon>Tracheophyta</taxon>
        <taxon>Spermatophyta</taxon>
        <taxon>Magnoliopsida</taxon>
        <taxon>eudicotyledons</taxon>
        <taxon>Gunneridae</taxon>
        <taxon>Pentapetalae</taxon>
        <taxon>rosids</taxon>
        <taxon>fabids</taxon>
        <taxon>Fabales</taxon>
        <taxon>Fabaceae</taxon>
        <taxon>Papilionoideae</taxon>
        <taxon>50 kb inversion clade</taxon>
        <taxon>genistoids sensu lato</taxon>
        <taxon>core genistoids</taxon>
        <taxon>Genisteae</taxon>
        <taxon>Lupinus</taxon>
    </lineage>
</organism>
<evidence type="ECO:0000256" key="7">
    <source>
        <dbReference type="ARBA" id="ARBA00022989"/>
    </source>
</evidence>
<dbReference type="CDD" id="cd11072">
    <property type="entry name" value="CYP71-like"/>
    <property type="match status" value="1"/>
</dbReference>
<dbReference type="Pfam" id="PF00067">
    <property type="entry name" value="p450"/>
    <property type="match status" value="1"/>
</dbReference>
<evidence type="ECO:0000256" key="5">
    <source>
        <dbReference type="ARBA" id="ARBA00022692"/>
    </source>
</evidence>
<evidence type="ECO:0000256" key="4">
    <source>
        <dbReference type="ARBA" id="ARBA00022617"/>
    </source>
</evidence>
<evidence type="ECO:0000256" key="14">
    <source>
        <dbReference type="SAM" id="SignalP"/>
    </source>
</evidence>
<evidence type="ECO:0000256" key="2">
    <source>
        <dbReference type="ARBA" id="ARBA00004167"/>
    </source>
</evidence>
<dbReference type="Proteomes" id="UP001497480">
    <property type="component" value="Unassembled WGS sequence"/>
</dbReference>
<proteinExistence type="inferred from homology"/>
<dbReference type="PANTHER" id="PTHR47955">
    <property type="entry name" value="CYTOCHROME P450 FAMILY 71 PROTEIN"/>
    <property type="match status" value="1"/>
</dbReference>
<evidence type="ECO:0000256" key="6">
    <source>
        <dbReference type="ARBA" id="ARBA00022723"/>
    </source>
</evidence>
<feature type="signal peptide" evidence="14">
    <location>
        <begin position="1"/>
        <end position="17"/>
    </location>
</feature>
<keyword evidence="9 12" id="KW-0408">Iron</keyword>
<dbReference type="PROSITE" id="PS00086">
    <property type="entry name" value="CYTOCHROME_P450"/>
    <property type="match status" value="1"/>
</dbReference>
<evidence type="ECO:0000313" key="16">
    <source>
        <dbReference type="Proteomes" id="UP001497480"/>
    </source>
</evidence>
<evidence type="ECO:0000256" key="13">
    <source>
        <dbReference type="RuleBase" id="RU000461"/>
    </source>
</evidence>
<dbReference type="AlphaFoldDB" id="A0AAV1XSI3"/>
<dbReference type="PRINTS" id="PR00463">
    <property type="entry name" value="EP450I"/>
</dbReference>
<comment type="caution">
    <text evidence="15">The sequence shown here is derived from an EMBL/GenBank/DDBJ whole genome shotgun (WGS) entry which is preliminary data.</text>
</comment>
<gene>
    <name evidence="15" type="ORF">LLUT_LOCUS25666</name>
</gene>
<feature type="binding site" description="axial binding residue" evidence="12">
    <location>
        <position position="445"/>
    </location>
    <ligand>
        <name>heme</name>
        <dbReference type="ChEBI" id="CHEBI:30413"/>
    </ligand>
    <ligandPart>
        <name>Fe</name>
        <dbReference type="ChEBI" id="CHEBI:18248"/>
    </ligandPart>
</feature>
<dbReference type="GO" id="GO:0016020">
    <property type="term" value="C:membrane"/>
    <property type="evidence" value="ECO:0007669"/>
    <property type="project" value="UniProtKB-SubCell"/>
</dbReference>
<dbReference type="GO" id="GO:0020037">
    <property type="term" value="F:heme binding"/>
    <property type="evidence" value="ECO:0007669"/>
    <property type="project" value="InterPro"/>
</dbReference>